<dbReference type="Ensembl" id="ENSOSIT00000004636.1">
    <property type="protein sequence ID" value="ENSOSIP00000004330.1"/>
    <property type="gene ID" value="ENSOSIG00000002947.1"/>
</dbReference>
<organism evidence="1 2">
    <name type="scientific">Oryzias sinensis</name>
    <name type="common">Chinese medaka</name>
    <dbReference type="NCBI Taxonomy" id="183150"/>
    <lineage>
        <taxon>Eukaryota</taxon>
        <taxon>Metazoa</taxon>
        <taxon>Chordata</taxon>
        <taxon>Craniata</taxon>
        <taxon>Vertebrata</taxon>
        <taxon>Euteleostomi</taxon>
        <taxon>Actinopterygii</taxon>
        <taxon>Neopterygii</taxon>
        <taxon>Teleostei</taxon>
        <taxon>Neoteleostei</taxon>
        <taxon>Acanthomorphata</taxon>
        <taxon>Ovalentaria</taxon>
        <taxon>Atherinomorphae</taxon>
        <taxon>Beloniformes</taxon>
        <taxon>Adrianichthyidae</taxon>
        <taxon>Oryziinae</taxon>
        <taxon>Oryzias</taxon>
    </lineage>
</organism>
<proteinExistence type="predicted"/>
<evidence type="ECO:0000313" key="2">
    <source>
        <dbReference type="Proteomes" id="UP000694383"/>
    </source>
</evidence>
<dbReference type="AlphaFoldDB" id="A0A8C7WWY3"/>
<evidence type="ECO:0000313" key="1">
    <source>
        <dbReference type="Ensembl" id="ENSOSIP00000004330.1"/>
    </source>
</evidence>
<dbReference type="Proteomes" id="UP000694383">
    <property type="component" value="Unplaced"/>
</dbReference>
<name>A0A8C7WWY3_9TELE</name>
<sequence length="109" mass="12519">MARRDTPGLPDFSLLKRLARDQLVYLLEQVNPDFKTEGDLYQNVDMTSRLLWVDILCGPQDPQMKFQPESEAPIRVLSGFLGPKRVVNRRSLEGHRTNGTCHCFIGKYL</sequence>
<accession>A0A8C7WWY3</accession>
<reference evidence="1" key="2">
    <citation type="submission" date="2025-09" db="UniProtKB">
        <authorList>
            <consortium name="Ensembl"/>
        </authorList>
    </citation>
    <scope>IDENTIFICATION</scope>
</reference>
<protein>
    <submittedName>
        <fullName evidence="1">Uncharacterized protein</fullName>
    </submittedName>
</protein>
<keyword evidence="2" id="KW-1185">Reference proteome</keyword>
<reference evidence="1" key="1">
    <citation type="submission" date="2025-08" db="UniProtKB">
        <authorList>
            <consortium name="Ensembl"/>
        </authorList>
    </citation>
    <scope>IDENTIFICATION</scope>
</reference>
<dbReference type="GeneTree" id="ENSGT00990000205513"/>